<comment type="subcellular location">
    <subcellularLocation>
        <location evidence="1 22">Endoplasmic reticulum membrane</location>
        <topology evidence="1 22">Multi-pass membrane protein</topology>
    </subcellularLocation>
</comment>
<comment type="catalytic activity">
    <reaction evidence="16">
        <text>1-(1Z-octadecenyl)-2-(9Z-octadecenoyl)-sn-glycero-3-phosphoethanolamine + L-serine = 1-(1Z-octadecenyl)-2-(9Z-octadecenoyl)-sn-glycero-3-phospho-L-serine + ethanolamine</text>
        <dbReference type="Rhea" id="RHEA:41600"/>
        <dbReference type="ChEBI" id="CHEBI:33384"/>
        <dbReference type="ChEBI" id="CHEBI:57603"/>
        <dbReference type="ChEBI" id="CHEBI:78340"/>
        <dbReference type="ChEBI" id="CHEBI:78341"/>
    </reaction>
    <physiologicalReaction direction="left-to-right" evidence="16">
        <dbReference type="Rhea" id="RHEA:41601"/>
    </physiologicalReaction>
</comment>
<comment type="pathway">
    <text evidence="3">Lipid metabolism.</text>
</comment>
<keyword evidence="6 22" id="KW-0808">Transferase</keyword>
<evidence type="ECO:0000256" key="20">
    <source>
        <dbReference type="ARBA" id="ARBA00036644"/>
    </source>
</evidence>
<comment type="catalytic activity">
    <reaction evidence="18">
        <text>1-octadecanoyl-2-(4Z,7Z,10Z,13Z,16Z,19Z-docosahexaenoyl)-sn-glycero-3-phosphoethanolamine + L-serine = 1-octadecanoyl-2-(4Z,7Z,10Z,13Z,16Z,19Z-docosahexaenoyl)-sn-glycero-3-phosphoserine + ethanolamine</text>
        <dbReference type="Rhea" id="RHEA:41492"/>
        <dbReference type="ChEBI" id="CHEBI:33384"/>
        <dbReference type="ChEBI" id="CHEBI:57603"/>
        <dbReference type="ChEBI" id="CHEBI:78265"/>
        <dbReference type="ChEBI" id="CHEBI:78266"/>
    </reaction>
    <physiologicalReaction direction="left-to-right" evidence="18">
        <dbReference type="Rhea" id="RHEA:41493"/>
    </physiologicalReaction>
</comment>
<feature type="transmembrane region" description="Helical" evidence="22">
    <location>
        <begin position="414"/>
        <end position="434"/>
    </location>
</feature>
<dbReference type="PANTHER" id="PTHR15362">
    <property type="entry name" value="PHOSPHATIDYLINOSITOL SYNTHASE"/>
    <property type="match status" value="1"/>
</dbReference>
<evidence type="ECO:0000256" key="19">
    <source>
        <dbReference type="ARBA" id="ARBA00036623"/>
    </source>
</evidence>
<evidence type="ECO:0000256" key="1">
    <source>
        <dbReference type="ARBA" id="ARBA00004477"/>
    </source>
</evidence>
<dbReference type="UniPathway" id="UPA00948"/>
<keyword evidence="12 22" id="KW-0594">Phospholipid biosynthesis</keyword>
<dbReference type="EC" id="2.7.8.29" evidence="22"/>
<comment type="similarity">
    <text evidence="4 22">Belongs to the phosphatidyl serine synthase family.</text>
</comment>
<feature type="transmembrane region" description="Helical" evidence="22">
    <location>
        <begin position="95"/>
        <end position="113"/>
    </location>
</feature>
<evidence type="ECO:0000256" key="9">
    <source>
        <dbReference type="ARBA" id="ARBA00022989"/>
    </source>
</evidence>
<feature type="region of interest" description="Disordered" evidence="23">
    <location>
        <begin position="1"/>
        <end position="24"/>
    </location>
</feature>
<feature type="transmembrane region" description="Helical" evidence="22">
    <location>
        <begin position="316"/>
        <end position="338"/>
    </location>
</feature>
<comment type="function">
    <text evidence="22">Catalyzes a base-exchange reaction in which the polar head group of phosphatidylethanolamine (PE) is replaced by L-serine.</text>
</comment>
<feature type="transmembrane region" description="Helical" evidence="22">
    <location>
        <begin position="350"/>
        <end position="371"/>
    </location>
</feature>
<dbReference type="Pfam" id="PF03034">
    <property type="entry name" value="PSS"/>
    <property type="match status" value="1"/>
</dbReference>
<comment type="catalytic activity">
    <reaction evidence="19">
        <text>1-(1Z-octadecenyl)-2-(4Z,7Z,10Z,13Z,16Z,19Z-docosahexaenoyl)-sn-glycero-3-phosphoethanolamine + L-serine = 1-(1Z-octadecenyl)-2-(4Z,7Z,10Z,13Z,16Z,19Z-docosahexaenoyl)-sn-glycero-3-phospho-L-serine + ethanolamine</text>
        <dbReference type="Rhea" id="RHEA:41496"/>
        <dbReference type="ChEBI" id="CHEBI:33384"/>
        <dbReference type="ChEBI" id="CHEBI:57603"/>
        <dbReference type="ChEBI" id="CHEBI:78263"/>
        <dbReference type="ChEBI" id="CHEBI:78264"/>
    </reaction>
    <physiologicalReaction direction="left-to-right" evidence="19">
        <dbReference type="Rhea" id="RHEA:41497"/>
    </physiologicalReaction>
</comment>
<dbReference type="InterPro" id="IPR004277">
    <property type="entry name" value="PSS"/>
</dbReference>
<dbReference type="GO" id="GO:0006659">
    <property type="term" value="P:phosphatidylserine biosynthetic process"/>
    <property type="evidence" value="ECO:0007669"/>
    <property type="project" value="UniProtKB-UniRule"/>
</dbReference>
<organism evidence="24 25">
    <name type="scientific">Macrostomum lignano</name>
    <dbReference type="NCBI Taxonomy" id="282301"/>
    <lineage>
        <taxon>Eukaryota</taxon>
        <taxon>Metazoa</taxon>
        <taxon>Spiralia</taxon>
        <taxon>Lophotrochozoa</taxon>
        <taxon>Platyhelminthes</taxon>
        <taxon>Rhabditophora</taxon>
        <taxon>Macrostomorpha</taxon>
        <taxon>Macrostomida</taxon>
        <taxon>Macrostomidae</taxon>
        <taxon>Macrostomum</taxon>
    </lineage>
</organism>
<evidence type="ECO:0000256" key="4">
    <source>
        <dbReference type="ARBA" id="ARBA00008671"/>
    </source>
</evidence>
<protein>
    <recommendedName>
        <fullName evidence="22">Phosphatidylserine synthase</fullName>
        <ecNumber evidence="22">2.7.8.29</ecNumber>
    </recommendedName>
    <alternativeName>
        <fullName evidence="22">Serine-exchange enzyme</fullName>
    </alternativeName>
</protein>
<evidence type="ECO:0000256" key="5">
    <source>
        <dbReference type="ARBA" id="ARBA00022516"/>
    </source>
</evidence>
<feature type="transmembrane region" description="Helical" evidence="22">
    <location>
        <begin position="61"/>
        <end position="83"/>
    </location>
</feature>
<evidence type="ECO:0000256" key="22">
    <source>
        <dbReference type="RuleBase" id="RU368094"/>
    </source>
</evidence>
<comment type="catalytic activity">
    <reaction evidence="20">
        <text>1-octadecanoyl-2-(9Z-octadecenoyl)-sn-glycero-3-phosphoethanolamine + L-serine = 1-octadecanoyl-2-(9Z-octadecenoyl)-sn-glycero-3-phospho-L-serine + ethanolamine</text>
        <dbReference type="Rhea" id="RHEA:40795"/>
        <dbReference type="ChEBI" id="CHEBI:33384"/>
        <dbReference type="ChEBI" id="CHEBI:57603"/>
        <dbReference type="ChEBI" id="CHEBI:75038"/>
        <dbReference type="ChEBI" id="CHEBI:78260"/>
    </reaction>
    <physiologicalReaction direction="left-to-right" evidence="20">
        <dbReference type="Rhea" id="RHEA:40796"/>
    </physiologicalReaction>
</comment>
<keyword evidence="9 22" id="KW-1133">Transmembrane helix</keyword>
<dbReference type="GO" id="GO:0106245">
    <property type="term" value="F:L-serine-phosphatidylethanolamine phosphatidyltransferase activity"/>
    <property type="evidence" value="ECO:0007669"/>
    <property type="project" value="UniProtKB-UniRule"/>
</dbReference>
<evidence type="ECO:0000256" key="14">
    <source>
        <dbReference type="ARBA" id="ARBA00035767"/>
    </source>
</evidence>
<dbReference type="AlphaFoldDB" id="A0A1I8HRT6"/>
<evidence type="ECO:0000256" key="6">
    <source>
        <dbReference type="ARBA" id="ARBA00022679"/>
    </source>
</evidence>
<keyword evidence="10 22" id="KW-0443">Lipid metabolism</keyword>
<dbReference type="PANTHER" id="PTHR15362:SF7">
    <property type="entry name" value="PHOSPHATIDYLSERINE SYNTHASE 2"/>
    <property type="match status" value="1"/>
</dbReference>
<sequence length="507" mass="59513">MEQLSDMANGQTYASNGYQDNNNESDRLPELRRISSASNFYDWEAVKNRYKKFHSDPNVNYFWRAHTITCLVLFCATLLYLSVFETSNFDTEYNTKRGLLAVILFFLLYGVIYTPDGPFLRPHPAFWRFILCLSVVYELGLIFLLFQNASDARHMLSYLDPELGKPLPEKDYGGSCLIYDPANTTDPFHNMWDKMDGFVTMHFIGWWLKALILRNYWMCNAISFLFEVLEYSLEHQLPNFSECWWDHWIMDFLLCNGLGIIIGMKTCNYLSLKPYYWTPMWNIPSYSGKLKRMVLQFTPYRWTEFDWSPTKSLKRWLLVLLLIAMFLLAELNTFYLKWVLWLPPPHPLCMARLVFILCMGATAIREIFQYTDDSSCQKFGRQAWLLTAIIVTEALICVKFDWPTVSKPPPTRIIVIWSVIISLTIGWTLWHFCLKQLIFARQAELKDQQGSSEVIRIVERSSEIIGVLKGQVRLFALLKSQVKSFVFLKDQVRLFVLFKGQVRLLVF</sequence>
<evidence type="ECO:0000256" key="10">
    <source>
        <dbReference type="ARBA" id="ARBA00023098"/>
    </source>
</evidence>
<evidence type="ECO:0000313" key="25">
    <source>
        <dbReference type="WBParaSite" id="maker-uti_cns_0007728-snap-gene-0.2-mRNA-1"/>
    </source>
</evidence>
<evidence type="ECO:0000256" key="8">
    <source>
        <dbReference type="ARBA" id="ARBA00022824"/>
    </source>
</evidence>
<evidence type="ECO:0000256" key="17">
    <source>
        <dbReference type="ARBA" id="ARBA00035955"/>
    </source>
</evidence>
<reference evidence="25" key="1">
    <citation type="submission" date="2016-11" db="UniProtKB">
        <authorList>
            <consortium name="WormBaseParasite"/>
        </authorList>
    </citation>
    <scope>IDENTIFICATION</scope>
</reference>
<keyword evidence="24" id="KW-1185">Reference proteome</keyword>
<dbReference type="Proteomes" id="UP000095280">
    <property type="component" value="Unplaced"/>
</dbReference>
<evidence type="ECO:0000256" key="23">
    <source>
        <dbReference type="SAM" id="MobiDB-lite"/>
    </source>
</evidence>
<comment type="catalytic activity">
    <reaction evidence="14">
        <text>1-hexadecanoyl-2-(9Z-octadecenoyl)-sn-glycero-3-phosphoethanolamine + L-serine = 1-hexadecanoyl-2-(9Z-octadecenoyl)-sn-glycero-3-phospho-L-serine + ethanolamine</text>
        <dbReference type="Rhea" id="RHEA:41484"/>
        <dbReference type="ChEBI" id="CHEBI:33384"/>
        <dbReference type="ChEBI" id="CHEBI:57603"/>
        <dbReference type="ChEBI" id="CHEBI:73007"/>
        <dbReference type="ChEBI" id="CHEBI:75029"/>
    </reaction>
    <physiologicalReaction direction="left-to-right" evidence="14">
        <dbReference type="Rhea" id="RHEA:41485"/>
    </physiologicalReaction>
</comment>
<accession>A0A1I8HRT6</accession>
<keyword evidence="8 22" id="KW-0256">Endoplasmic reticulum</keyword>
<dbReference type="GO" id="GO:0005789">
    <property type="term" value="C:endoplasmic reticulum membrane"/>
    <property type="evidence" value="ECO:0007669"/>
    <property type="project" value="UniProtKB-SubCell"/>
</dbReference>
<name>A0A1I8HRT6_9PLAT</name>
<proteinExistence type="inferred from homology"/>
<evidence type="ECO:0000256" key="16">
    <source>
        <dbReference type="ARBA" id="ARBA00035875"/>
    </source>
</evidence>
<evidence type="ECO:0000256" key="3">
    <source>
        <dbReference type="ARBA" id="ARBA00005189"/>
    </source>
</evidence>
<evidence type="ECO:0000256" key="11">
    <source>
        <dbReference type="ARBA" id="ARBA00023136"/>
    </source>
</evidence>
<comment type="catalytic activity">
    <reaction evidence="22">
        <text>a 1,2-diacyl-sn-glycero-3-phosphoethanolamine + L-serine = a 1,2-diacyl-sn-glycero-3-phospho-L-serine + ethanolamine</text>
        <dbReference type="Rhea" id="RHEA:27606"/>
        <dbReference type="ChEBI" id="CHEBI:33384"/>
        <dbReference type="ChEBI" id="CHEBI:57262"/>
        <dbReference type="ChEBI" id="CHEBI:57603"/>
        <dbReference type="ChEBI" id="CHEBI:64612"/>
        <dbReference type="EC" id="2.7.8.29"/>
    </reaction>
</comment>
<feature type="transmembrane region" description="Helical" evidence="22">
    <location>
        <begin position="383"/>
        <end position="402"/>
    </location>
</feature>
<keyword evidence="11 22" id="KW-0472">Membrane</keyword>
<comment type="catalytic activity">
    <reaction evidence="17">
        <text>1-octadecanoyl-2-(5Z,8Z,11Z,14Z)-eicosatetraenoyl-sn-glycero-3-phosphoethanolamine + L-serine = 1-octadecanoyl-2-(5Z,8Z,11Z,14Z)-eicosatetraenoyl-sn-glycero-3-phosphoserine + ethanolamine</text>
        <dbReference type="Rhea" id="RHEA:41500"/>
        <dbReference type="ChEBI" id="CHEBI:33384"/>
        <dbReference type="ChEBI" id="CHEBI:57603"/>
        <dbReference type="ChEBI" id="CHEBI:78268"/>
        <dbReference type="ChEBI" id="CHEBI:78269"/>
    </reaction>
    <physiologicalReaction direction="left-to-right" evidence="17">
        <dbReference type="Rhea" id="RHEA:41501"/>
    </physiologicalReaction>
</comment>
<evidence type="ECO:0000313" key="24">
    <source>
        <dbReference type="Proteomes" id="UP000095280"/>
    </source>
</evidence>
<feature type="compositionally biased region" description="Polar residues" evidence="23">
    <location>
        <begin position="1"/>
        <end position="22"/>
    </location>
</feature>
<feature type="transmembrane region" description="Helical" evidence="22">
    <location>
        <begin position="125"/>
        <end position="146"/>
    </location>
</feature>
<dbReference type="WBParaSite" id="maker-uti_cns_0007728-snap-gene-0.2-mRNA-1">
    <property type="protein sequence ID" value="maker-uti_cns_0007728-snap-gene-0.2-mRNA-1"/>
    <property type="gene ID" value="maker-uti_cns_0007728-snap-gene-0.2"/>
</dbReference>
<comment type="pathway">
    <text evidence="2 22">Phospholipid metabolism; phosphatidylserine biosynthesis.</text>
</comment>
<keyword evidence="7 22" id="KW-0812">Transmembrane</keyword>
<evidence type="ECO:0000256" key="12">
    <source>
        <dbReference type="ARBA" id="ARBA00023209"/>
    </source>
</evidence>
<evidence type="ECO:0000256" key="21">
    <source>
        <dbReference type="ARBA" id="ARBA00036733"/>
    </source>
</evidence>
<comment type="catalytic activity">
    <reaction evidence="15">
        <text>1-hexadecanoyl-2-(4Z,7Z,10Z,13Z,16Z,19Z-docosahexaenoyl)-sn-glycero-3-phosphoethanolamine + L-serine = 1-hexadecanoyl-2-(4Z,7Z,10Z,13Z,16Z,19Z-docosahexaenoyl)-sn-glycero-3-phosphoserine + ethanolamine</text>
        <dbReference type="Rhea" id="RHEA:41488"/>
        <dbReference type="ChEBI" id="CHEBI:33384"/>
        <dbReference type="ChEBI" id="CHEBI:57603"/>
        <dbReference type="ChEBI" id="CHEBI:78261"/>
        <dbReference type="ChEBI" id="CHEBI:78262"/>
    </reaction>
    <physiologicalReaction direction="left-to-right" evidence="15">
        <dbReference type="Rhea" id="RHEA:41489"/>
    </physiologicalReaction>
</comment>
<evidence type="ECO:0000256" key="13">
    <source>
        <dbReference type="ARBA" id="ARBA00023264"/>
    </source>
</evidence>
<evidence type="ECO:0000256" key="7">
    <source>
        <dbReference type="ARBA" id="ARBA00022692"/>
    </source>
</evidence>
<evidence type="ECO:0000256" key="15">
    <source>
        <dbReference type="ARBA" id="ARBA00035833"/>
    </source>
</evidence>
<evidence type="ECO:0000256" key="18">
    <source>
        <dbReference type="ARBA" id="ARBA00036428"/>
    </source>
</evidence>
<evidence type="ECO:0000256" key="2">
    <source>
        <dbReference type="ARBA" id="ARBA00004916"/>
    </source>
</evidence>
<keyword evidence="13 22" id="KW-1208">Phospholipid metabolism</keyword>
<comment type="catalytic activity">
    <reaction evidence="21">
        <text>1-(1Z-octadecenyl)-2-(5Z,8Z,11Z,14Z- eicosatetraenoyl)-sn-glycero-3-phosphoethanolamine + L-serine = 1-(1Z-octadecenyl)-2-(5Z,8Z,11Z,14Z-eicosatetraenoyl)-sn-glycero-3-phospho-L-serine + ethanolamine</text>
        <dbReference type="Rhea" id="RHEA:41604"/>
        <dbReference type="ChEBI" id="CHEBI:33384"/>
        <dbReference type="ChEBI" id="CHEBI:57603"/>
        <dbReference type="ChEBI" id="CHEBI:78342"/>
        <dbReference type="ChEBI" id="CHEBI:78343"/>
    </reaction>
    <physiologicalReaction direction="left-to-right" evidence="21">
        <dbReference type="Rhea" id="RHEA:41605"/>
    </physiologicalReaction>
</comment>
<keyword evidence="5 22" id="KW-0444">Lipid biosynthesis</keyword>